<dbReference type="PANTHER" id="PTHR35802">
    <property type="entry name" value="PROTEASE SYNTHASE AND SPORULATION PROTEIN PAI 2"/>
    <property type="match status" value="1"/>
</dbReference>
<evidence type="ECO:0000313" key="2">
    <source>
        <dbReference type="Proteomes" id="UP000476332"/>
    </source>
</evidence>
<dbReference type="PANTHER" id="PTHR35802:SF1">
    <property type="entry name" value="PROTEASE SYNTHASE AND SPORULATION PROTEIN PAI 2"/>
    <property type="match status" value="1"/>
</dbReference>
<dbReference type="Pfam" id="PF04299">
    <property type="entry name" value="FMN_bind_2"/>
    <property type="match status" value="1"/>
</dbReference>
<protein>
    <recommendedName>
        <fullName evidence="3">FMN-binding negative transcriptional regulator</fullName>
    </recommendedName>
</protein>
<dbReference type="RefSeq" id="WP_163045804.1">
    <property type="nucleotide sequence ID" value="NZ_JAAAMJ010000023.1"/>
</dbReference>
<dbReference type="EMBL" id="JAAAMJ010000023">
    <property type="protein sequence ID" value="NDV88954.1"/>
    <property type="molecule type" value="Genomic_DNA"/>
</dbReference>
<name>A0A6L9MM26_9HYPH</name>
<dbReference type="Proteomes" id="UP000476332">
    <property type="component" value="Unassembled WGS sequence"/>
</dbReference>
<dbReference type="InterPro" id="IPR012349">
    <property type="entry name" value="Split_barrel_FMN-bd"/>
</dbReference>
<dbReference type="Gene3D" id="2.30.110.10">
    <property type="entry name" value="Electron Transport, Fmn-binding Protein, Chain A"/>
    <property type="match status" value="1"/>
</dbReference>
<evidence type="ECO:0000313" key="1">
    <source>
        <dbReference type="EMBL" id="NDV88954.1"/>
    </source>
</evidence>
<gene>
    <name evidence="1" type="ORF">GTW51_19915</name>
</gene>
<accession>A0A6L9MM26</accession>
<organism evidence="1 2">
    <name type="scientific">Aurantimonas aggregata</name>
    <dbReference type="NCBI Taxonomy" id="2047720"/>
    <lineage>
        <taxon>Bacteria</taxon>
        <taxon>Pseudomonadati</taxon>
        <taxon>Pseudomonadota</taxon>
        <taxon>Alphaproteobacteria</taxon>
        <taxon>Hyphomicrobiales</taxon>
        <taxon>Aurantimonadaceae</taxon>
        <taxon>Aurantimonas</taxon>
    </lineage>
</organism>
<dbReference type="InterPro" id="IPR007396">
    <property type="entry name" value="TR_PAI2-type"/>
</dbReference>
<dbReference type="SUPFAM" id="SSF50475">
    <property type="entry name" value="FMN-binding split barrel"/>
    <property type="match status" value="1"/>
</dbReference>
<proteinExistence type="predicted"/>
<evidence type="ECO:0008006" key="3">
    <source>
        <dbReference type="Google" id="ProtNLM"/>
    </source>
</evidence>
<comment type="caution">
    <text evidence="1">The sequence shown here is derived from an EMBL/GenBank/DDBJ whole genome shotgun (WGS) entry which is preliminary data.</text>
</comment>
<keyword evidence="2" id="KW-1185">Reference proteome</keyword>
<dbReference type="AlphaFoldDB" id="A0A6L9MM26"/>
<sequence>MHYAQYKHADPSLVRDMVETFPFAMILVSGNAGPLVAQAPLTFRTGRNPAGAVEFHLALINPITEAMTPNIPVLVSVQGPGAAISPNWFTASYGGPTPDRSQTAPTYNYLSLHMRGRLLHMPDEALQTQIKDLVRAHEPDFGWRIEELDPRLWEAWRRTIRLYRIEIDSFDLTAKLSDGDSPGDRPGVVAGLRSRAVLDDTDMAILVEGNDGTPARLRSLLCALRSN</sequence>
<reference evidence="1 2" key="1">
    <citation type="submission" date="2020-01" db="EMBL/GenBank/DDBJ databases">
        <title>Genomes of bacteria type strains.</title>
        <authorList>
            <person name="Chen J."/>
            <person name="Zhu S."/>
            <person name="Chen J."/>
        </authorList>
    </citation>
    <scope>NUCLEOTIDE SEQUENCE [LARGE SCALE GENOMIC DNA]</scope>
    <source>
        <strain evidence="1 2">KCTC 52919</strain>
    </source>
</reference>